<evidence type="ECO:0000256" key="11">
    <source>
        <dbReference type="RuleBase" id="RU000675"/>
    </source>
</evidence>
<sequence length="974" mass="109652">MWPDLIKKAKEGGLDAIETYVFWNAHEPLRRQYDFTGNLDLIRFIKTVQDQGLYAVLRIGPYVCAEWNYGGFPVWLHNMPGIEFRTANRMFMNEMQNFTSLIVDMLKKEKMFASQGGPIILAQIENEYGNVIASYGDAGKAYMNWCANMAQSLDIGVPWIMCQQNDAPPSVINTCNGWYCDQFTPNNPNSPKMWTENWTGWFKNWGGKDPHRTAEDLAFSVARFFQLGGTFQNYYMHSLNRNEYGASLKYGHQLHDVLHSIEKTLTCGNVSSIDHGNSVLATIYSTNDQQTCFFGNANTTTDATVTYQGVKYNVPAWSVSILPDCKNEVFNTAKVNTQTSMMVKVSNKAENEPTALKWTWMPESLHETLVHGKGEASASHLLDQKVANDVSDYMWYMTSLHLGKDDPVWSDHMKIRVNGTGHAMHAFINGQHLGSQWATYGVFNYRFEKRIKLKPGRNQITLLSATIGLQNYGPNFDVIQTGLPGPIEIIGKKGDESVIKDLSKHTWTYKVGLDGFNTKLFDNAVDKGWSTGELPINKMMTWYKTTFKAPLGEEPVAVDLQGLGKGMAWVNGNSLGRYWPSYMAEEDGCSAEPCDYRGAYDNSKCVTNCGQPTQRWYHVPRSFMNRDVNELVLFEEIGGNPSLVNFQTVRPGTVCGNAYEGKDMELSCHGRPISGIKFASFGNVQGVCGAFQKGTCEAKNDVLSLVKNIQQHGYRVSQPLHPPSLDPDNRGGAVDGEEQHDVRELPPDPTTCRGLRHTDNIAGGLHRRLFPRCMGAVGVLGDHALPHRRADGSDDFRVHRYGAGGGVVVPGRMYREYHLDNYSPWLRKRIDDPHYWLTVKSCILGSKACSKVVLWTPFDYLTKDMTPIQSGCCKPPTSCNYAAATLAQEADCYRWNNAPPVLCYDCDSCKAGVLEDVRRDWHKLSVLNIVMVIVLIGIYSIGCCAFQNAKRAETDYPYGHNRMYKVRPRWDFHW</sequence>
<dbReference type="InterPro" id="IPR017853">
    <property type="entry name" value="GH"/>
</dbReference>
<dbReference type="CDD" id="cd22842">
    <property type="entry name" value="Gal_Rha_Lectin_BGal"/>
    <property type="match status" value="1"/>
</dbReference>
<protein>
    <recommendedName>
        <fullName evidence="4 11">Beta-galactosidase</fullName>
        <ecNumber evidence="4 11">3.2.1.23</ecNumber>
    </recommendedName>
</protein>
<evidence type="ECO:0000256" key="6">
    <source>
        <dbReference type="ARBA" id="ARBA00022729"/>
    </source>
</evidence>
<dbReference type="GO" id="GO:0016020">
    <property type="term" value="C:membrane"/>
    <property type="evidence" value="ECO:0007669"/>
    <property type="project" value="UniProtKB-SubCell"/>
</dbReference>
<comment type="subcellular location">
    <subcellularLocation>
        <location evidence="2">Membrane</location>
        <topology evidence="2">Multi-pass membrane protein</topology>
    </subcellularLocation>
</comment>
<dbReference type="PRINTS" id="PR00742">
    <property type="entry name" value="GLHYDRLASE35"/>
</dbReference>
<keyword evidence="7 11" id="KW-0378">Hydrolase</keyword>
<organism evidence="16">
    <name type="scientific">Sesamum radiatum</name>
    <name type="common">Black benniseed</name>
    <dbReference type="NCBI Taxonomy" id="300843"/>
    <lineage>
        <taxon>Eukaryota</taxon>
        <taxon>Viridiplantae</taxon>
        <taxon>Streptophyta</taxon>
        <taxon>Embryophyta</taxon>
        <taxon>Tracheophyta</taxon>
        <taxon>Spermatophyta</taxon>
        <taxon>Magnoliopsida</taxon>
        <taxon>eudicotyledons</taxon>
        <taxon>Gunneridae</taxon>
        <taxon>Pentapetalae</taxon>
        <taxon>asterids</taxon>
        <taxon>lamiids</taxon>
        <taxon>Lamiales</taxon>
        <taxon>Pedaliaceae</taxon>
        <taxon>Sesamum</taxon>
    </lineage>
</organism>
<evidence type="ECO:0000259" key="15">
    <source>
        <dbReference type="PROSITE" id="PS50228"/>
    </source>
</evidence>
<evidence type="ECO:0000256" key="2">
    <source>
        <dbReference type="ARBA" id="ARBA00004141"/>
    </source>
</evidence>
<accession>A0AAW2K9Q6</accession>
<evidence type="ECO:0000256" key="1">
    <source>
        <dbReference type="ARBA" id="ARBA00001412"/>
    </source>
</evidence>
<evidence type="ECO:0000256" key="3">
    <source>
        <dbReference type="ARBA" id="ARBA00009809"/>
    </source>
</evidence>
<evidence type="ECO:0000256" key="13">
    <source>
        <dbReference type="SAM" id="MobiDB-lite"/>
    </source>
</evidence>
<dbReference type="GO" id="GO:0005975">
    <property type="term" value="P:carbohydrate metabolic process"/>
    <property type="evidence" value="ECO:0007669"/>
    <property type="project" value="InterPro"/>
</dbReference>
<dbReference type="Gene3D" id="2.60.120.260">
    <property type="entry name" value="Galactose-binding domain-like"/>
    <property type="match status" value="1"/>
</dbReference>
<evidence type="ECO:0000256" key="7">
    <source>
        <dbReference type="ARBA" id="ARBA00022801"/>
    </source>
</evidence>
<dbReference type="InterPro" id="IPR008979">
    <property type="entry name" value="Galactose-bd-like_sf"/>
</dbReference>
<proteinExistence type="inferred from homology"/>
<dbReference type="GO" id="GO:0004565">
    <property type="term" value="F:beta-galactosidase activity"/>
    <property type="evidence" value="ECO:0007669"/>
    <property type="project" value="UniProtKB-EC"/>
</dbReference>
<dbReference type="InterPro" id="IPR001944">
    <property type="entry name" value="Glycoside_Hdrlase_35"/>
</dbReference>
<comment type="similarity">
    <text evidence="3 12">Belongs to the glycosyl hydrolase 35 family.</text>
</comment>
<dbReference type="SUPFAM" id="SSF51445">
    <property type="entry name" value="(Trans)glycosidases"/>
    <property type="match status" value="1"/>
</dbReference>
<dbReference type="InterPro" id="IPR041392">
    <property type="entry name" value="GHD"/>
</dbReference>
<dbReference type="PROSITE" id="PS01182">
    <property type="entry name" value="GLYCOSYL_HYDROL_F35"/>
    <property type="match status" value="1"/>
</dbReference>
<dbReference type="Pfam" id="PF17834">
    <property type="entry name" value="GHD"/>
    <property type="match status" value="1"/>
</dbReference>
<dbReference type="Pfam" id="PF01301">
    <property type="entry name" value="Glyco_hydro_35"/>
    <property type="match status" value="1"/>
</dbReference>
<dbReference type="InterPro" id="IPR031330">
    <property type="entry name" value="Gly_Hdrlase_35_cat"/>
</dbReference>
<dbReference type="SUPFAM" id="SSF49785">
    <property type="entry name" value="Galactose-binding domain-like"/>
    <property type="match status" value="2"/>
</dbReference>
<feature type="compositionally biased region" description="Basic and acidic residues" evidence="13">
    <location>
        <begin position="737"/>
        <end position="746"/>
    </location>
</feature>
<dbReference type="EC" id="3.2.1.23" evidence="4 11"/>
<dbReference type="GO" id="GO:0030246">
    <property type="term" value="F:carbohydrate binding"/>
    <property type="evidence" value="ECO:0007669"/>
    <property type="project" value="InterPro"/>
</dbReference>
<feature type="transmembrane region" description="Helical" evidence="14">
    <location>
        <begin position="926"/>
        <end position="946"/>
    </location>
</feature>
<dbReference type="InterPro" id="IPR019801">
    <property type="entry name" value="Glyco_hydro_35_CS"/>
</dbReference>
<dbReference type="FunFam" id="3.20.20.80:FF:000006">
    <property type="entry name" value="Beta-galactosidase"/>
    <property type="match status" value="1"/>
</dbReference>
<evidence type="ECO:0000256" key="9">
    <source>
        <dbReference type="ARBA" id="ARBA00023136"/>
    </source>
</evidence>
<evidence type="ECO:0000256" key="5">
    <source>
        <dbReference type="ARBA" id="ARBA00022692"/>
    </source>
</evidence>
<keyword evidence="9 14" id="KW-0472">Membrane</keyword>
<dbReference type="PANTHER" id="PTHR23421">
    <property type="entry name" value="BETA-GALACTOSIDASE RELATED"/>
    <property type="match status" value="1"/>
</dbReference>
<feature type="domain" description="SUEL-type lectin" evidence="15">
    <location>
        <begin position="658"/>
        <end position="708"/>
    </location>
</feature>
<keyword evidence="8 14" id="KW-1133">Transmembrane helix</keyword>
<evidence type="ECO:0000313" key="16">
    <source>
        <dbReference type="EMBL" id="KAL0303114.1"/>
    </source>
</evidence>
<feature type="region of interest" description="Disordered" evidence="13">
    <location>
        <begin position="716"/>
        <end position="750"/>
    </location>
</feature>
<comment type="caution">
    <text evidence="16">The sequence shown here is derived from an EMBL/GenBank/DDBJ whole genome shotgun (WGS) entry which is preliminary data.</text>
</comment>
<evidence type="ECO:0000256" key="4">
    <source>
        <dbReference type="ARBA" id="ARBA00012756"/>
    </source>
</evidence>
<dbReference type="EMBL" id="JACGWJ010000029">
    <property type="protein sequence ID" value="KAL0303114.1"/>
    <property type="molecule type" value="Genomic_DNA"/>
</dbReference>
<dbReference type="PROSITE" id="PS50228">
    <property type="entry name" value="SUEL_LECTIN"/>
    <property type="match status" value="1"/>
</dbReference>
<comment type="catalytic activity">
    <reaction evidence="1 11">
        <text>Hydrolysis of terminal non-reducing beta-D-galactose residues in beta-D-galactosides.</text>
        <dbReference type="EC" id="3.2.1.23"/>
    </reaction>
</comment>
<dbReference type="FunFam" id="2.60.120.260:FF:000212">
    <property type="entry name" value="Beta-galactosidase"/>
    <property type="match status" value="1"/>
</dbReference>
<evidence type="ECO:0000256" key="14">
    <source>
        <dbReference type="SAM" id="Phobius"/>
    </source>
</evidence>
<keyword evidence="5 14" id="KW-0812">Transmembrane</keyword>
<evidence type="ECO:0000256" key="8">
    <source>
        <dbReference type="ARBA" id="ARBA00022989"/>
    </source>
</evidence>
<name>A0AAW2K9Q6_SESRA</name>
<dbReference type="AlphaFoldDB" id="A0AAW2K9Q6"/>
<gene>
    <name evidence="16" type="ORF">Sradi_6179500</name>
</gene>
<dbReference type="Pfam" id="PF00335">
    <property type="entry name" value="Tetraspanin"/>
    <property type="match status" value="1"/>
</dbReference>
<dbReference type="Pfam" id="PF21467">
    <property type="entry name" value="BetaGal_gal-bd"/>
    <property type="match status" value="2"/>
</dbReference>
<reference evidence="16" key="1">
    <citation type="submission" date="2020-06" db="EMBL/GenBank/DDBJ databases">
        <authorList>
            <person name="Li T."/>
            <person name="Hu X."/>
            <person name="Zhang T."/>
            <person name="Song X."/>
            <person name="Zhang H."/>
            <person name="Dai N."/>
            <person name="Sheng W."/>
            <person name="Hou X."/>
            <person name="Wei L."/>
        </authorList>
    </citation>
    <scope>NUCLEOTIDE SEQUENCE</scope>
    <source>
        <strain evidence="16">G02</strain>
        <tissue evidence="16">Leaf</tissue>
    </source>
</reference>
<dbReference type="InterPro" id="IPR048913">
    <property type="entry name" value="BetaGal_gal-bd"/>
</dbReference>
<dbReference type="Gene3D" id="3.20.20.80">
    <property type="entry name" value="Glycosidases"/>
    <property type="match status" value="1"/>
</dbReference>
<dbReference type="InterPro" id="IPR000922">
    <property type="entry name" value="Lectin_gal-bd_dom"/>
</dbReference>
<keyword evidence="10 11" id="KW-0326">Glycosidase</keyword>
<evidence type="ECO:0000256" key="12">
    <source>
        <dbReference type="RuleBase" id="RU003679"/>
    </source>
</evidence>
<evidence type="ECO:0000256" key="10">
    <source>
        <dbReference type="ARBA" id="ARBA00023295"/>
    </source>
</evidence>
<reference evidence="16" key="2">
    <citation type="journal article" date="2024" name="Plant">
        <title>Genomic evolution and insights into agronomic trait innovations of Sesamum species.</title>
        <authorList>
            <person name="Miao H."/>
            <person name="Wang L."/>
            <person name="Qu L."/>
            <person name="Liu H."/>
            <person name="Sun Y."/>
            <person name="Le M."/>
            <person name="Wang Q."/>
            <person name="Wei S."/>
            <person name="Zheng Y."/>
            <person name="Lin W."/>
            <person name="Duan Y."/>
            <person name="Cao H."/>
            <person name="Xiong S."/>
            <person name="Wang X."/>
            <person name="Wei L."/>
            <person name="Li C."/>
            <person name="Ma Q."/>
            <person name="Ju M."/>
            <person name="Zhao R."/>
            <person name="Li G."/>
            <person name="Mu C."/>
            <person name="Tian Q."/>
            <person name="Mei H."/>
            <person name="Zhang T."/>
            <person name="Gao T."/>
            <person name="Zhang H."/>
        </authorList>
    </citation>
    <scope>NUCLEOTIDE SEQUENCE</scope>
    <source>
        <strain evidence="16">G02</strain>
    </source>
</reference>
<dbReference type="InterPro" id="IPR018499">
    <property type="entry name" value="Tetraspanin/Peripherin"/>
</dbReference>
<keyword evidence="6" id="KW-0732">Signal</keyword>